<evidence type="ECO:0000313" key="3">
    <source>
        <dbReference type="Proteomes" id="UP000292052"/>
    </source>
</evidence>
<accession>A0A482VDA6</accession>
<dbReference type="OrthoDB" id="10503603at2759"/>
<feature type="region of interest" description="Disordered" evidence="1">
    <location>
        <begin position="1"/>
        <end position="26"/>
    </location>
</feature>
<comment type="caution">
    <text evidence="2">The sequence shown here is derived from an EMBL/GenBank/DDBJ whole genome shotgun (WGS) entry which is preliminary data.</text>
</comment>
<protein>
    <submittedName>
        <fullName evidence="2">Uncharacterized protein</fullName>
    </submittedName>
</protein>
<evidence type="ECO:0000313" key="2">
    <source>
        <dbReference type="EMBL" id="RZB40939.1"/>
    </source>
</evidence>
<reference evidence="2 3" key="1">
    <citation type="submission" date="2017-03" db="EMBL/GenBank/DDBJ databases">
        <title>Genome of the blue death feigning beetle - Asbolus verrucosus.</title>
        <authorList>
            <person name="Rider S.D."/>
        </authorList>
    </citation>
    <scope>NUCLEOTIDE SEQUENCE [LARGE SCALE GENOMIC DNA]</scope>
    <source>
        <strain evidence="2">Butters</strain>
        <tissue evidence="2">Head and leg muscle</tissue>
    </source>
</reference>
<gene>
    <name evidence="2" type="ORF">BDFB_012616</name>
</gene>
<evidence type="ECO:0000256" key="1">
    <source>
        <dbReference type="SAM" id="MobiDB-lite"/>
    </source>
</evidence>
<organism evidence="2 3">
    <name type="scientific">Asbolus verrucosus</name>
    <name type="common">Desert ironclad beetle</name>
    <dbReference type="NCBI Taxonomy" id="1661398"/>
    <lineage>
        <taxon>Eukaryota</taxon>
        <taxon>Metazoa</taxon>
        <taxon>Ecdysozoa</taxon>
        <taxon>Arthropoda</taxon>
        <taxon>Hexapoda</taxon>
        <taxon>Insecta</taxon>
        <taxon>Pterygota</taxon>
        <taxon>Neoptera</taxon>
        <taxon>Endopterygota</taxon>
        <taxon>Coleoptera</taxon>
        <taxon>Polyphaga</taxon>
        <taxon>Cucujiformia</taxon>
        <taxon>Tenebrionidae</taxon>
        <taxon>Pimeliinae</taxon>
        <taxon>Asbolus</taxon>
    </lineage>
</organism>
<name>A0A482VDA6_ASBVE</name>
<feature type="compositionally biased region" description="Low complexity" evidence="1">
    <location>
        <begin position="87"/>
        <end position="99"/>
    </location>
</feature>
<dbReference type="Proteomes" id="UP000292052">
    <property type="component" value="Unassembled WGS sequence"/>
</dbReference>
<sequence length="122" mass="14754">MPSGNDSNGHNEDFIISSTDQREKREIDPSFLRRYNHLKHAYRHNPFAFTFLKYFLRNRGQRRERRQVDNSDFNSGGFDNPYITYSNPNQQQPLRPTTQRTKDAKRETTRRRKPFRPPMVFF</sequence>
<feature type="region of interest" description="Disordered" evidence="1">
    <location>
        <begin position="60"/>
        <end position="122"/>
    </location>
</feature>
<dbReference type="EMBL" id="QDEB01114627">
    <property type="protein sequence ID" value="RZB40939.1"/>
    <property type="molecule type" value="Genomic_DNA"/>
</dbReference>
<proteinExistence type="predicted"/>
<keyword evidence="3" id="KW-1185">Reference proteome</keyword>
<dbReference type="AlphaFoldDB" id="A0A482VDA6"/>